<evidence type="ECO:0000313" key="3">
    <source>
        <dbReference type="EMBL" id="MEO1781073.1"/>
    </source>
</evidence>
<proteinExistence type="predicted"/>
<organism evidence="3 4">
    <name type="scientific">Enterococcus diestrammenae</name>
    <dbReference type="NCBI Taxonomy" id="1155073"/>
    <lineage>
        <taxon>Bacteria</taxon>
        <taxon>Bacillati</taxon>
        <taxon>Bacillota</taxon>
        <taxon>Bacilli</taxon>
        <taxon>Lactobacillales</taxon>
        <taxon>Enterococcaceae</taxon>
        <taxon>Enterococcus</taxon>
    </lineage>
</organism>
<accession>A0ABV0F216</accession>
<dbReference type="InterPro" id="IPR005182">
    <property type="entry name" value="YdbS-like_PH"/>
</dbReference>
<keyword evidence="4" id="KW-1185">Reference proteome</keyword>
<feature type="transmembrane region" description="Helical" evidence="1">
    <location>
        <begin position="233"/>
        <end position="253"/>
    </location>
</feature>
<feature type="transmembrane region" description="Helical" evidence="1">
    <location>
        <begin position="12"/>
        <end position="33"/>
    </location>
</feature>
<feature type="transmembrane region" description="Helical" evidence="1">
    <location>
        <begin position="393"/>
        <end position="412"/>
    </location>
</feature>
<dbReference type="InterPro" id="IPR014529">
    <property type="entry name" value="UCP026631"/>
</dbReference>
<feature type="domain" description="YdbS-like PH" evidence="2">
    <location>
        <begin position="62"/>
        <end position="132"/>
    </location>
</feature>
<feature type="domain" description="YdbS-like PH" evidence="2">
    <location>
        <begin position="259"/>
        <end position="318"/>
    </location>
</feature>
<reference evidence="3" key="2">
    <citation type="submission" date="2024-02" db="EMBL/GenBank/DDBJ databases">
        <title>The Genome Sequence of Enterococcus diestrammenae JM9A.</title>
        <authorList>
            <person name="Earl A."/>
            <person name="Manson A."/>
            <person name="Gilmore M."/>
            <person name="Sanders J."/>
            <person name="Shea T."/>
            <person name="Howe W."/>
            <person name="Livny J."/>
            <person name="Cuomo C."/>
            <person name="Neafsey D."/>
            <person name="Birren B."/>
        </authorList>
    </citation>
    <scope>NUCLEOTIDE SEQUENCE</scope>
    <source>
        <strain evidence="3">JM9A</strain>
    </source>
</reference>
<feature type="transmembrane region" description="Helical" evidence="1">
    <location>
        <begin position="39"/>
        <end position="61"/>
    </location>
</feature>
<evidence type="ECO:0000256" key="1">
    <source>
        <dbReference type="SAM" id="Phobius"/>
    </source>
</evidence>
<evidence type="ECO:0000313" key="4">
    <source>
        <dbReference type="Proteomes" id="UP001429357"/>
    </source>
</evidence>
<keyword evidence="1" id="KW-0472">Membrane</keyword>
<dbReference type="EMBL" id="MAEI02000001">
    <property type="protein sequence ID" value="MEO1781073.1"/>
    <property type="molecule type" value="Genomic_DNA"/>
</dbReference>
<dbReference type="Proteomes" id="UP001429357">
    <property type="component" value="Unassembled WGS sequence"/>
</dbReference>
<name>A0ABV0F216_9ENTE</name>
<comment type="caution">
    <text evidence="3">The sequence shown here is derived from an EMBL/GenBank/DDBJ whole genome shotgun (WGS) entry which is preliminary data.</text>
</comment>
<gene>
    <name evidence="3" type="ORF">BAU18_000652</name>
</gene>
<evidence type="ECO:0000259" key="2">
    <source>
        <dbReference type="Pfam" id="PF03703"/>
    </source>
</evidence>
<dbReference type="PANTHER" id="PTHR34473">
    <property type="entry name" value="UPF0699 TRANSMEMBRANE PROTEIN YDBS"/>
    <property type="match status" value="1"/>
</dbReference>
<dbReference type="PANTHER" id="PTHR34473:SF2">
    <property type="entry name" value="UPF0699 TRANSMEMBRANE PROTEIN YDBT"/>
    <property type="match status" value="1"/>
</dbReference>
<dbReference type="PIRSF" id="PIRSF026631">
    <property type="entry name" value="UCP026631"/>
    <property type="match status" value="1"/>
</dbReference>
<protein>
    <recommendedName>
        <fullName evidence="2">YdbS-like PH domain-containing protein</fullName>
    </recommendedName>
</protein>
<sequence>MSEKRRFHPLALVIYLFNNIKAFFFIFIALFFQTKIGEGVSWLLIGGLALVLTIFAMVRYFSEYYQISPEKVVIYKGVFRKSETDIFYERMQTIKERQWFFFQPFHVTQVLIETAGGGANKAEASLVAVPEALLSQIEGYRNSVSKQGENEALVAELAEDNDRVDSQIPVATTTKSPEYIYQVTNQQIFWFGITDLSMLFAAFTILVFIQELVPEGWIDRAADLSVNLLKAGWLMVLAFGAVILLILMVFSLVKNFLQYYNFQVSRTGDTLTIESGLLERRVQKIPLAKLQGIKINQQLLRKVLGLSSVQLLLAGGQETEGDSGESKALYFLPIIQEKELYGVLDFLLPDWDFNQPTIQYVSRGKLFYFWRWPVLIMVPATLAAFFVHPAAGGVMTLVTVMALVASFLDCHYQGYSLQSEKRLCIQNFAVITKTLTFVERPKIQAFAEKSSIWLYPKQIGHVALTVKEGTGNLQLHLRFIDYAAVEELKHFFRRK</sequence>
<dbReference type="Pfam" id="PF03703">
    <property type="entry name" value="bPH_2"/>
    <property type="match status" value="2"/>
</dbReference>
<dbReference type="RefSeq" id="WP_161870689.1">
    <property type="nucleotide sequence ID" value="NZ_MAEI02000001.1"/>
</dbReference>
<reference evidence="3" key="1">
    <citation type="submission" date="2016-06" db="EMBL/GenBank/DDBJ databases">
        <authorList>
            <person name="Van Tyne D."/>
        </authorList>
    </citation>
    <scope>NUCLEOTIDE SEQUENCE</scope>
    <source>
        <strain evidence="3">JM9A</strain>
    </source>
</reference>
<feature type="transmembrane region" description="Helical" evidence="1">
    <location>
        <begin position="368"/>
        <end position="387"/>
    </location>
</feature>
<keyword evidence="1" id="KW-1133">Transmembrane helix</keyword>
<keyword evidence="1" id="KW-0812">Transmembrane</keyword>
<feature type="transmembrane region" description="Helical" evidence="1">
    <location>
        <begin position="188"/>
        <end position="213"/>
    </location>
</feature>